<dbReference type="AlphaFoldDB" id="A0AAD9J910"/>
<organism evidence="1 2">
    <name type="scientific">Paralvinella palmiformis</name>
    <dbReference type="NCBI Taxonomy" id="53620"/>
    <lineage>
        <taxon>Eukaryota</taxon>
        <taxon>Metazoa</taxon>
        <taxon>Spiralia</taxon>
        <taxon>Lophotrochozoa</taxon>
        <taxon>Annelida</taxon>
        <taxon>Polychaeta</taxon>
        <taxon>Sedentaria</taxon>
        <taxon>Canalipalpata</taxon>
        <taxon>Terebellida</taxon>
        <taxon>Terebelliformia</taxon>
        <taxon>Alvinellidae</taxon>
        <taxon>Paralvinella</taxon>
    </lineage>
</organism>
<reference evidence="1" key="1">
    <citation type="journal article" date="2023" name="Mol. Biol. Evol.">
        <title>Third-Generation Sequencing Reveals the Adaptive Role of the Epigenome in Three Deep-Sea Polychaetes.</title>
        <authorList>
            <person name="Perez M."/>
            <person name="Aroh O."/>
            <person name="Sun Y."/>
            <person name="Lan Y."/>
            <person name="Juniper S.K."/>
            <person name="Young C.R."/>
            <person name="Angers B."/>
            <person name="Qian P.Y."/>
        </authorList>
    </citation>
    <scope>NUCLEOTIDE SEQUENCE</scope>
    <source>
        <strain evidence="1">P08H-3</strain>
    </source>
</reference>
<proteinExistence type="predicted"/>
<gene>
    <name evidence="1" type="ORF">LSH36_515g02043</name>
</gene>
<dbReference type="EMBL" id="JAODUP010000515">
    <property type="protein sequence ID" value="KAK2148110.1"/>
    <property type="molecule type" value="Genomic_DNA"/>
</dbReference>
<accession>A0AAD9J910</accession>
<dbReference type="Proteomes" id="UP001208570">
    <property type="component" value="Unassembled WGS sequence"/>
</dbReference>
<evidence type="ECO:0000313" key="1">
    <source>
        <dbReference type="EMBL" id="KAK2148110.1"/>
    </source>
</evidence>
<sequence length="29" mass="3377">LLPEPIHNTIYFQYLLTLSVSRINGLVVY</sequence>
<protein>
    <submittedName>
        <fullName evidence="1">Uncharacterized protein</fullName>
    </submittedName>
</protein>
<comment type="caution">
    <text evidence="1">The sequence shown here is derived from an EMBL/GenBank/DDBJ whole genome shotgun (WGS) entry which is preliminary data.</text>
</comment>
<name>A0AAD9J910_9ANNE</name>
<feature type="non-terminal residue" evidence="1">
    <location>
        <position position="29"/>
    </location>
</feature>
<evidence type="ECO:0000313" key="2">
    <source>
        <dbReference type="Proteomes" id="UP001208570"/>
    </source>
</evidence>
<keyword evidence="2" id="KW-1185">Reference proteome</keyword>